<dbReference type="AlphaFoldDB" id="A0A9N9NDB7"/>
<sequence length="897" mass="106327">ISELKNYYEIEISDLKNKYYNEILQNHKNEILNLKKYYENEISNLKTYYENEILNLRNYNKSEIFRLENNYNQIKNNYNIEINLKNKQNIEIYNLKNKIFSLEQELKNPSIDLFSNIFNNNINNLSNLLYKKQYEEKCFPPTNSDEFIKMIDLSNLKPFVLMFFNAFKSNNQNEKSIEKLKIRIMLLMYHLAGLKNNKITNVKASIGSFLLKAGLSKRAINLLSYFGYISSYTKLYSNMINLEKNHQIYIQKYLQNNFNNLFIINIDDYHDCHQTRLPTMTSNNRICHMATTLINSTSNILKIPFISSNNISLFESGLISINHLNNALSNELRNNLISYNSRKLEWKNVSDILILSTESLIESLSVHMYDGTLENQHMRNFNNTKLIDFISSDLKNTDDYLQIINNLIKFSDIKKYLTNNIIITPMDFPGQLYIRKLIVYKYFNSSFDNIPKEINHFVPLLGPLHVSLNTRQTCLIKFYPFFNELYKNTFNKKKNLAAKPKPWQINLLLYIAHAGWIKIRSEVLKAFKNSKNGGFYSILNLLDDIIPSTLDIYTNLFRNNHFEYYYETIFRLWMFMRRCNRKNYDKIMLVFLSDILQWSQNQHPIIDIFYNHLNLLDEYPVENFHSLVRRSTTSKLTNSKTLRRYGIFIDSEKHENKFISNFLKTKEYLFSKPQLDSLVFNSSIFLLNFFTNFYKKQNDFKIITNKKNQVEVYIPTIEKSFEKGILPSAYHTNIIPNNNKLCDLQFCNNINSDIIILLCGHSYHTICFSNLNFTCDYCFQYYKSSIETISNNFNIYLKSDLKKKYNNDREEINNNNIIELDEDNILEDININENNIDNEFISAMNNFTTITNENNISTEFKRISIDLSNNDQNNNESIIISNKRKRDSYLSNSIQKK</sequence>
<accession>A0A9N9NDB7</accession>
<name>A0A9N9NDB7_9GLOM</name>
<organism evidence="1 2">
    <name type="scientific">Cetraspora pellucida</name>
    <dbReference type="NCBI Taxonomy" id="1433469"/>
    <lineage>
        <taxon>Eukaryota</taxon>
        <taxon>Fungi</taxon>
        <taxon>Fungi incertae sedis</taxon>
        <taxon>Mucoromycota</taxon>
        <taxon>Glomeromycotina</taxon>
        <taxon>Glomeromycetes</taxon>
        <taxon>Diversisporales</taxon>
        <taxon>Gigasporaceae</taxon>
        <taxon>Cetraspora</taxon>
    </lineage>
</organism>
<dbReference type="OrthoDB" id="2436309at2759"/>
<dbReference type="Proteomes" id="UP000789759">
    <property type="component" value="Unassembled WGS sequence"/>
</dbReference>
<reference evidence="1" key="1">
    <citation type="submission" date="2021-06" db="EMBL/GenBank/DDBJ databases">
        <authorList>
            <person name="Kallberg Y."/>
            <person name="Tangrot J."/>
            <person name="Rosling A."/>
        </authorList>
    </citation>
    <scope>NUCLEOTIDE SEQUENCE</scope>
    <source>
        <strain evidence="1">FL966</strain>
    </source>
</reference>
<keyword evidence="2" id="KW-1185">Reference proteome</keyword>
<proteinExistence type="predicted"/>
<comment type="caution">
    <text evidence="1">The sequence shown here is derived from an EMBL/GenBank/DDBJ whole genome shotgun (WGS) entry which is preliminary data.</text>
</comment>
<dbReference type="EMBL" id="CAJVQA010013417">
    <property type="protein sequence ID" value="CAG8724120.1"/>
    <property type="molecule type" value="Genomic_DNA"/>
</dbReference>
<evidence type="ECO:0000313" key="2">
    <source>
        <dbReference type="Proteomes" id="UP000789759"/>
    </source>
</evidence>
<gene>
    <name evidence="1" type="ORF">CPELLU_LOCUS13069</name>
</gene>
<evidence type="ECO:0000313" key="1">
    <source>
        <dbReference type="EMBL" id="CAG8724120.1"/>
    </source>
</evidence>
<feature type="non-terminal residue" evidence="1">
    <location>
        <position position="1"/>
    </location>
</feature>
<protein>
    <submittedName>
        <fullName evidence="1">13865_t:CDS:1</fullName>
    </submittedName>
</protein>